<dbReference type="OrthoDB" id="437457at2759"/>
<accession>A0A1D9Q1Y7</accession>
<dbReference type="Gene3D" id="6.10.140.2220">
    <property type="match status" value="1"/>
</dbReference>
<name>A0A1D9Q1Y7_SCLS1</name>
<dbReference type="SUPFAM" id="SSF144232">
    <property type="entry name" value="HIT/MYND zinc finger-like"/>
    <property type="match status" value="1"/>
</dbReference>
<keyword evidence="3" id="KW-0862">Zinc</keyword>
<dbReference type="GO" id="GO:0008270">
    <property type="term" value="F:zinc ion binding"/>
    <property type="evidence" value="ECO:0007669"/>
    <property type="project" value="UniProtKB-KW"/>
</dbReference>
<dbReference type="InterPro" id="IPR002893">
    <property type="entry name" value="Znf_MYND"/>
</dbReference>
<evidence type="ECO:0000256" key="1">
    <source>
        <dbReference type="ARBA" id="ARBA00022723"/>
    </source>
</evidence>
<evidence type="ECO:0000313" key="7">
    <source>
        <dbReference type="Proteomes" id="UP000177798"/>
    </source>
</evidence>
<evidence type="ECO:0000259" key="5">
    <source>
        <dbReference type="PROSITE" id="PS50865"/>
    </source>
</evidence>
<dbReference type="VEuPathDB" id="FungiDB:sscle_04g036320"/>
<dbReference type="KEGG" id="ssl:SS1G_02671"/>
<evidence type="ECO:0000256" key="3">
    <source>
        <dbReference type="ARBA" id="ARBA00022833"/>
    </source>
</evidence>
<dbReference type="EMBL" id="CP017817">
    <property type="protein sequence ID" value="APA08862.1"/>
    <property type="molecule type" value="Genomic_DNA"/>
</dbReference>
<evidence type="ECO:0000313" key="6">
    <source>
        <dbReference type="EMBL" id="APA08862.1"/>
    </source>
</evidence>
<proteinExistence type="predicted"/>
<evidence type="ECO:0000256" key="2">
    <source>
        <dbReference type="ARBA" id="ARBA00022771"/>
    </source>
</evidence>
<dbReference type="PROSITE" id="PS50865">
    <property type="entry name" value="ZF_MYND_2"/>
    <property type="match status" value="1"/>
</dbReference>
<gene>
    <name evidence="6" type="ORF">sscle_04g036320</name>
</gene>
<sequence>MIIRVTSHPTCSFCYGLASTKLLCGSCKSITYCSAKCQKLDWPLHKVLCKAFASLRPRPSERHKLILYFPVDSTYAKLGWFPCPEIPQAQGSDEETELLFRKQINFEGDTINSSFIISCAGHLDGGSKLNQSIISVPDGPDLHGPVIVFRKDRPGSPSIILDIALADFRVVIKLLKQLSSLPNNSRGNEAVKMNTKLTQGVLFAPSRKKSYDAASIPDYHPIYDKEPTSVTKQLGIPLIVEETTRGVDSDDQFDDDSLRTRICNALHIDIDPDSKTWGKTLPGWRRKIGHFLVARQDKRDITFDQLIDIVNLIDCLSYPMPNLLTRPAREQLLYDFSIRSIRFR</sequence>
<dbReference type="Pfam" id="PF01753">
    <property type="entry name" value="zf-MYND"/>
    <property type="match status" value="1"/>
</dbReference>
<keyword evidence="1" id="KW-0479">Metal-binding</keyword>
<organism evidence="6 7">
    <name type="scientific">Sclerotinia sclerotiorum (strain ATCC 18683 / 1980 / Ss-1)</name>
    <name type="common">White mold</name>
    <name type="synonym">Whetzelinia sclerotiorum</name>
    <dbReference type="NCBI Taxonomy" id="665079"/>
    <lineage>
        <taxon>Eukaryota</taxon>
        <taxon>Fungi</taxon>
        <taxon>Dikarya</taxon>
        <taxon>Ascomycota</taxon>
        <taxon>Pezizomycotina</taxon>
        <taxon>Leotiomycetes</taxon>
        <taxon>Helotiales</taxon>
        <taxon>Sclerotiniaceae</taxon>
        <taxon>Sclerotinia</taxon>
    </lineage>
</organism>
<protein>
    <recommendedName>
        <fullName evidence="5">MYND-type domain-containing protein</fullName>
    </recommendedName>
</protein>
<reference evidence="7" key="1">
    <citation type="journal article" date="2017" name="Genome Biol. Evol.">
        <title>The complete genome sequence of the phytopathogenic fungus Sclerotinia sclerotiorum reveals insights into the genome architecture of broad host range pathogens.</title>
        <authorList>
            <person name="Derbyshire M."/>
            <person name="Denton-Giles M."/>
            <person name="Hegedus D."/>
            <person name="Seifbarghy S."/>
            <person name="Rollins J."/>
            <person name="van Kan J."/>
            <person name="Seidl M.F."/>
            <person name="Faino L."/>
            <person name="Mbengue M."/>
            <person name="Navaud O."/>
            <person name="Raffaele S."/>
            <person name="Hammond-Kosack K."/>
            <person name="Heard S."/>
            <person name="Oliver R."/>
        </authorList>
    </citation>
    <scope>NUCLEOTIDE SEQUENCE [LARGE SCALE GENOMIC DNA]</scope>
    <source>
        <strain evidence="7">ATCC 18683 / 1980 / Ss-1</strain>
    </source>
</reference>
<keyword evidence="2 4" id="KW-0863">Zinc-finger</keyword>
<evidence type="ECO:0000256" key="4">
    <source>
        <dbReference type="PROSITE-ProRule" id="PRU00134"/>
    </source>
</evidence>
<dbReference type="AlphaFoldDB" id="A0A1D9Q1Y7"/>
<feature type="domain" description="MYND-type" evidence="5">
    <location>
        <begin position="11"/>
        <end position="49"/>
    </location>
</feature>
<dbReference type="Proteomes" id="UP000177798">
    <property type="component" value="Chromosome 4"/>
</dbReference>
<dbReference type="RefSeq" id="XP_001596451.1">
    <property type="nucleotide sequence ID" value="XM_001596401.1"/>
</dbReference>